<organism evidence="1 2">
    <name type="scientific">Rickenella mellea</name>
    <dbReference type="NCBI Taxonomy" id="50990"/>
    <lineage>
        <taxon>Eukaryota</taxon>
        <taxon>Fungi</taxon>
        <taxon>Dikarya</taxon>
        <taxon>Basidiomycota</taxon>
        <taxon>Agaricomycotina</taxon>
        <taxon>Agaricomycetes</taxon>
        <taxon>Hymenochaetales</taxon>
        <taxon>Rickenellaceae</taxon>
        <taxon>Rickenella</taxon>
    </lineage>
</organism>
<dbReference type="EMBL" id="ML170183">
    <property type="protein sequence ID" value="TDL21021.1"/>
    <property type="molecule type" value="Genomic_DNA"/>
</dbReference>
<gene>
    <name evidence="1" type="ORF">BD410DRAFT_804463</name>
</gene>
<dbReference type="Proteomes" id="UP000294933">
    <property type="component" value="Unassembled WGS sequence"/>
</dbReference>
<proteinExistence type="predicted"/>
<evidence type="ECO:0000313" key="2">
    <source>
        <dbReference type="Proteomes" id="UP000294933"/>
    </source>
</evidence>
<accession>A0A4Y7Q117</accession>
<dbReference type="AlphaFoldDB" id="A0A4Y7Q117"/>
<protein>
    <submittedName>
        <fullName evidence="1">Uncharacterized protein</fullName>
    </submittedName>
</protein>
<dbReference type="OrthoDB" id="2730545at2759"/>
<sequence length="310" mass="35244">MTIHFQDKCPISAGSQHNRLTAARAVTEKHIPCIIWAEDALCFAHNVPTALLDQQLLVPDAFISQAANAISERLSYMIPSQSHIFEERRGVRTDRMTPDAFPSSVRLKHAGDESNEDLPKHILIHPQSYFHIDNESTRYQAPLLPSNASLRFTTVTSFLDSLVDTLLDPTIGYSHWRLNRTLMVYISYLSLYSLRLERTLGEGEPTPPLASDALSSMKEENRLLVDQVWRGTDIRKPWLMHVRERRELMLNTPRYAAALRPLPVDPIRGGGLGLLKRQFGTIVMHKKSPNVIKPADLLKRTLKAFRFFGK</sequence>
<name>A0A4Y7Q117_9AGAM</name>
<dbReference type="VEuPathDB" id="FungiDB:BD410DRAFT_804463"/>
<reference evidence="1 2" key="1">
    <citation type="submission" date="2018-06" db="EMBL/GenBank/DDBJ databases">
        <title>A transcriptomic atlas of mushroom development highlights an independent origin of complex multicellularity.</title>
        <authorList>
            <consortium name="DOE Joint Genome Institute"/>
            <person name="Krizsan K."/>
            <person name="Almasi E."/>
            <person name="Merenyi Z."/>
            <person name="Sahu N."/>
            <person name="Viragh M."/>
            <person name="Koszo T."/>
            <person name="Mondo S."/>
            <person name="Kiss B."/>
            <person name="Balint B."/>
            <person name="Kues U."/>
            <person name="Barry K."/>
            <person name="Hegedus J.C."/>
            <person name="Henrissat B."/>
            <person name="Johnson J."/>
            <person name="Lipzen A."/>
            <person name="Ohm R."/>
            <person name="Nagy I."/>
            <person name="Pangilinan J."/>
            <person name="Yan J."/>
            <person name="Xiong Y."/>
            <person name="Grigoriev I.V."/>
            <person name="Hibbett D.S."/>
            <person name="Nagy L.G."/>
        </authorList>
    </citation>
    <scope>NUCLEOTIDE SEQUENCE [LARGE SCALE GENOMIC DNA]</scope>
    <source>
        <strain evidence="1 2">SZMC22713</strain>
    </source>
</reference>
<keyword evidence="2" id="KW-1185">Reference proteome</keyword>
<evidence type="ECO:0000313" key="1">
    <source>
        <dbReference type="EMBL" id="TDL21021.1"/>
    </source>
</evidence>